<dbReference type="AlphaFoldDB" id="A0A081BIU3"/>
<evidence type="ECO:0000313" key="7">
    <source>
        <dbReference type="Proteomes" id="UP000028700"/>
    </source>
</evidence>
<dbReference type="EC" id="5.4.99.-" evidence="4"/>
<comment type="similarity">
    <text evidence="2 4">Belongs to the pseudouridine synthase RluA family.</text>
</comment>
<dbReference type="GO" id="GO:0140098">
    <property type="term" value="F:catalytic activity, acting on RNA"/>
    <property type="evidence" value="ECO:0007669"/>
    <property type="project" value="UniProtKB-ARBA"/>
</dbReference>
<comment type="function">
    <text evidence="4">Responsible for synthesis of pseudouridine from uracil.</text>
</comment>
<dbReference type="Proteomes" id="UP000028700">
    <property type="component" value="Unassembled WGS sequence"/>
</dbReference>
<dbReference type="NCBIfam" id="TIGR00005">
    <property type="entry name" value="rluA_subfam"/>
    <property type="match status" value="1"/>
</dbReference>
<protein>
    <recommendedName>
        <fullName evidence="4">Pseudouridine synthase</fullName>
        <ecNumber evidence="4">5.4.99.-</ecNumber>
    </recommendedName>
</protein>
<dbReference type="SUPFAM" id="SSF55120">
    <property type="entry name" value="Pseudouridine synthase"/>
    <property type="match status" value="1"/>
</dbReference>
<dbReference type="Gene3D" id="3.30.2350.10">
    <property type="entry name" value="Pseudouridine synthase"/>
    <property type="match status" value="1"/>
</dbReference>
<comment type="catalytic activity">
    <reaction evidence="1 4">
        <text>a uridine in RNA = a pseudouridine in RNA</text>
        <dbReference type="Rhea" id="RHEA:48348"/>
        <dbReference type="Rhea" id="RHEA-COMP:12068"/>
        <dbReference type="Rhea" id="RHEA-COMP:12069"/>
        <dbReference type="ChEBI" id="CHEBI:65314"/>
        <dbReference type="ChEBI" id="CHEBI:65315"/>
    </reaction>
</comment>
<evidence type="ECO:0000313" key="6">
    <source>
        <dbReference type="EMBL" id="GAK47961.1"/>
    </source>
</evidence>
<dbReference type="OrthoDB" id="9773999at2"/>
<dbReference type="PANTHER" id="PTHR21600">
    <property type="entry name" value="MITOCHONDRIAL RNA PSEUDOURIDINE SYNTHASE"/>
    <property type="match status" value="1"/>
</dbReference>
<dbReference type="InterPro" id="IPR020103">
    <property type="entry name" value="PsdUridine_synth_cat_dom_sf"/>
</dbReference>
<dbReference type="InterPro" id="IPR006225">
    <property type="entry name" value="PsdUridine_synth_RluC/D"/>
</dbReference>
<evidence type="ECO:0000256" key="4">
    <source>
        <dbReference type="RuleBase" id="RU362028"/>
    </source>
</evidence>
<evidence type="ECO:0000256" key="2">
    <source>
        <dbReference type="ARBA" id="ARBA00010876"/>
    </source>
</evidence>
<dbReference type="InterPro" id="IPR050188">
    <property type="entry name" value="RluA_PseudoU_synthase"/>
</dbReference>
<gene>
    <name evidence="6" type="ORF">LOSG293_160040</name>
</gene>
<keyword evidence="7" id="KW-1185">Reference proteome</keyword>
<dbReference type="PROSITE" id="PS01129">
    <property type="entry name" value="PSI_RLU"/>
    <property type="match status" value="1"/>
</dbReference>
<accession>A0A081BIU3</accession>
<evidence type="ECO:0000259" key="5">
    <source>
        <dbReference type="Pfam" id="PF00849"/>
    </source>
</evidence>
<dbReference type="GO" id="GO:0003723">
    <property type="term" value="F:RNA binding"/>
    <property type="evidence" value="ECO:0007669"/>
    <property type="project" value="InterPro"/>
</dbReference>
<dbReference type="eggNOG" id="COG0564">
    <property type="taxonomic scope" value="Bacteria"/>
</dbReference>
<dbReference type="STRING" id="1291743.LOSG293_160040"/>
<dbReference type="PANTHER" id="PTHR21600:SF87">
    <property type="entry name" value="RNA PSEUDOURIDYLATE SYNTHASE DOMAIN-CONTAINING PROTEIN 1"/>
    <property type="match status" value="1"/>
</dbReference>
<dbReference type="InterPro" id="IPR006224">
    <property type="entry name" value="PsdUridine_synth_RluA-like_CS"/>
</dbReference>
<name>A0A081BIU3_9LACO</name>
<dbReference type="RefSeq" id="WP_034527887.1">
    <property type="nucleotide sequence ID" value="NZ_BBAZ01000015.1"/>
</dbReference>
<dbReference type="EMBL" id="BBJM01000016">
    <property type="protein sequence ID" value="GAK47961.1"/>
    <property type="molecule type" value="Genomic_DNA"/>
</dbReference>
<comment type="caution">
    <text evidence="6">The sequence shown here is derived from an EMBL/GenBank/DDBJ whole genome shotgun (WGS) entry which is preliminary data.</text>
</comment>
<keyword evidence="4" id="KW-0413">Isomerase</keyword>
<proteinExistence type="inferred from homology"/>
<feature type="domain" description="Pseudouridine synthase RsuA/RluA-like" evidence="5">
    <location>
        <begin position="93"/>
        <end position="242"/>
    </location>
</feature>
<dbReference type="GO" id="GO:0000455">
    <property type="term" value="P:enzyme-directed rRNA pseudouridine synthesis"/>
    <property type="evidence" value="ECO:0007669"/>
    <property type="project" value="TreeGrafter"/>
</dbReference>
<reference evidence="6" key="1">
    <citation type="journal article" date="2014" name="Genome Announc.">
        <title>Draft Genome Sequence of Lactobacillus oryzae Strain SG293T.</title>
        <authorList>
            <person name="Tanizawa Y."/>
            <person name="Fujisawa T."/>
            <person name="Mochizuki T."/>
            <person name="Kaminuma E."/>
            <person name="Nakamura Y."/>
            <person name="Tohno M."/>
        </authorList>
    </citation>
    <scope>NUCLEOTIDE SEQUENCE [LARGE SCALE GENOMIC DNA]</scope>
    <source>
        <strain evidence="6">SG293</strain>
    </source>
</reference>
<dbReference type="CDD" id="cd02869">
    <property type="entry name" value="PseudoU_synth_RluA_like"/>
    <property type="match status" value="1"/>
</dbReference>
<dbReference type="GO" id="GO:0009982">
    <property type="term" value="F:pseudouridine synthase activity"/>
    <property type="evidence" value="ECO:0007669"/>
    <property type="project" value="InterPro"/>
</dbReference>
<evidence type="ECO:0000256" key="3">
    <source>
        <dbReference type="PIRSR" id="PIRSR606225-1"/>
    </source>
</evidence>
<organism evidence="6 7">
    <name type="scientific">Secundilactobacillus oryzae JCM 18671</name>
    <dbReference type="NCBI Taxonomy" id="1291743"/>
    <lineage>
        <taxon>Bacteria</taxon>
        <taxon>Bacillati</taxon>
        <taxon>Bacillota</taxon>
        <taxon>Bacilli</taxon>
        <taxon>Lactobacillales</taxon>
        <taxon>Lactobacillaceae</taxon>
        <taxon>Secundilactobacillus</taxon>
    </lineage>
</organism>
<sequence length="297" mass="33851">MAWHFQFKLPTEFRTQPLRSLLIKEWLLPKHLVFSLKRAKRVQVNDRYLPVNFDVTSGDVVALDFEPTDFEHPNPEVIPDSAATVEILFENDDLLVVNKTRGSKTHPNQPGETGTTLNHVSAYLQTKGQQPYILNRLDQETSGALLVAKNPVVVPILTELIKTKRIRRTYLTWVHGNFDQSEGVLDAPIGRDPEDKRKRRVNGLNPQNAVTHYKVLRQIQGASLLEVQLETGRTHQIRVHLTSLGHPIVGDPLYTDDGKQRLLLHSWKLGLLLPFTYELIEVVATVPDPFDLFENQN</sequence>
<dbReference type="InterPro" id="IPR006145">
    <property type="entry name" value="PsdUridine_synth_RsuA/RluA"/>
</dbReference>
<feature type="active site" evidence="3">
    <location>
        <position position="138"/>
    </location>
</feature>
<dbReference type="Pfam" id="PF00849">
    <property type="entry name" value="PseudoU_synth_2"/>
    <property type="match status" value="1"/>
</dbReference>
<evidence type="ECO:0000256" key="1">
    <source>
        <dbReference type="ARBA" id="ARBA00000073"/>
    </source>
</evidence>